<dbReference type="EMBL" id="HF559394">
    <property type="protein sequence ID" value="CCP23756.1"/>
    <property type="molecule type" value="Genomic_DNA"/>
</dbReference>
<organism evidence="2 3">
    <name type="scientific">Mycoplasmopsis cynos (strain C142)</name>
    <name type="common">Mycoplasma cynos</name>
    <dbReference type="NCBI Taxonomy" id="1246955"/>
    <lineage>
        <taxon>Bacteria</taxon>
        <taxon>Bacillati</taxon>
        <taxon>Mycoplasmatota</taxon>
        <taxon>Mycoplasmoidales</taxon>
        <taxon>Metamycoplasmataceae</taxon>
        <taxon>Mycoplasmopsis</taxon>
    </lineage>
</organism>
<dbReference type="KEGG" id="mcy:MCYN_0024"/>
<keyword evidence="1" id="KW-0812">Transmembrane</keyword>
<evidence type="ECO:0000313" key="3">
    <source>
        <dbReference type="Proteomes" id="UP000010466"/>
    </source>
</evidence>
<keyword evidence="1" id="KW-1133">Transmembrane helix</keyword>
<keyword evidence="3" id="KW-1185">Reference proteome</keyword>
<dbReference type="AlphaFoldDB" id="L0RVW3"/>
<protein>
    <submittedName>
        <fullName evidence="2">Uncharacterized protein</fullName>
    </submittedName>
</protein>
<gene>
    <name evidence="2" type="primary">MCYN0024</name>
    <name evidence="2" type="ordered locus">MCYN_0024</name>
</gene>
<evidence type="ECO:0000256" key="1">
    <source>
        <dbReference type="SAM" id="Phobius"/>
    </source>
</evidence>
<proteinExistence type="predicted"/>
<keyword evidence="1" id="KW-0472">Membrane</keyword>
<dbReference type="STRING" id="1246955.MCYN_0024"/>
<evidence type="ECO:0000313" key="2">
    <source>
        <dbReference type="EMBL" id="CCP23756.1"/>
    </source>
</evidence>
<dbReference type="Proteomes" id="UP000010466">
    <property type="component" value="Chromosome"/>
</dbReference>
<name>L0RVW3_MYCC1</name>
<feature type="transmembrane region" description="Helical" evidence="1">
    <location>
        <begin position="20"/>
        <end position="43"/>
    </location>
</feature>
<sequence>MIGFEISPMTVLILFLNWSIIFFISFFISSYFIFVISVVLIVFKYSWYLEWLSIFFNSCKRSFFRSLIEVSFSLQDSAINGRGNKVFKLNVKNIYFFIFLFFDITRKLYLNEYVNISRPTLIRLVKVTNYINLFY</sequence>
<dbReference type="HOGENOM" id="CLU_1883437_0_0_14"/>
<reference evidence="3" key="1">
    <citation type="journal article" date="2013" name="Genome Announc.">
        <title>Complete genome sequence of Mycoplasma cynos strain C142.</title>
        <authorList>
            <person name="Walker C.A."/>
            <person name="Mannering S.A."/>
            <person name="Shields S."/>
            <person name="Blake D.P."/>
            <person name="Brownlie J."/>
        </authorList>
    </citation>
    <scope>NUCLEOTIDE SEQUENCE [LARGE SCALE GENOMIC DNA]</scope>
    <source>
        <strain evidence="3">C142</strain>
    </source>
</reference>
<accession>L0RVW3</accession>